<evidence type="ECO:0000313" key="5">
    <source>
        <dbReference type="Proteomes" id="UP000182826"/>
    </source>
</evidence>
<dbReference type="Gene3D" id="3.50.50.60">
    <property type="entry name" value="FAD/NAD(P)-binding domain"/>
    <property type="match status" value="2"/>
</dbReference>
<dbReference type="PRINTS" id="PR00469">
    <property type="entry name" value="PNDRDTASEII"/>
</dbReference>
<keyword evidence="5" id="KW-1185">Reference proteome</keyword>
<evidence type="ECO:0000313" key="4">
    <source>
        <dbReference type="EMBL" id="OIV40959.1"/>
    </source>
</evidence>
<evidence type="ECO:0000259" key="3">
    <source>
        <dbReference type="Pfam" id="PF07992"/>
    </source>
</evidence>
<dbReference type="EMBL" id="MLFK01000009">
    <property type="protein sequence ID" value="OIV40959.1"/>
    <property type="molecule type" value="Genomic_DNA"/>
</dbReference>
<protein>
    <submittedName>
        <fullName evidence="4">Pyridine nucleotide-disulfide oxidoreductase</fullName>
    </submittedName>
</protein>
<proteinExistence type="predicted"/>
<dbReference type="InterPro" id="IPR036188">
    <property type="entry name" value="FAD/NAD-bd_sf"/>
</dbReference>
<name>A0A1J7BQI5_FLAJO</name>
<dbReference type="PRINTS" id="PR00368">
    <property type="entry name" value="FADPNR"/>
</dbReference>
<dbReference type="InterPro" id="IPR023753">
    <property type="entry name" value="FAD/NAD-binding_dom"/>
</dbReference>
<keyword evidence="1" id="KW-0285">Flavoprotein</keyword>
<dbReference type="Proteomes" id="UP000182826">
    <property type="component" value="Unassembled WGS sequence"/>
</dbReference>
<evidence type="ECO:0000256" key="2">
    <source>
        <dbReference type="ARBA" id="ARBA00023002"/>
    </source>
</evidence>
<reference evidence="4 5" key="1">
    <citation type="submission" date="2016-10" db="EMBL/GenBank/DDBJ databases">
        <title>Draft Genome Sequence of Rhizobacteria Flavobacterium johnsoniae CI04.</title>
        <authorList>
            <person name="Bravo J.I."/>
            <person name="Lozano G.L."/>
            <person name="Handelsman J."/>
        </authorList>
    </citation>
    <scope>NUCLEOTIDE SEQUENCE [LARGE SCALE GENOMIC DNA]</scope>
    <source>
        <strain evidence="4 5">CI04</strain>
    </source>
</reference>
<evidence type="ECO:0000256" key="1">
    <source>
        <dbReference type="ARBA" id="ARBA00022630"/>
    </source>
</evidence>
<feature type="domain" description="FAD/NAD(P)-binding" evidence="3">
    <location>
        <begin position="8"/>
        <end position="287"/>
    </location>
</feature>
<dbReference type="InterPro" id="IPR050097">
    <property type="entry name" value="Ferredoxin-NADP_redctase_2"/>
</dbReference>
<comment type="caution">
    <text evidence="4">The sequence shown here is derived from an EMBL/GenBank/DDBJ whole genome shotgun (WGS) entry which is preliminary data.</text>
</comment>
<dbReference type="AlphaFoldDB" id="A0A1J7BQI5"/>
<sequence>MGTVSKKFDVIIIGGSYSGLAAAMALGRALKQVLVINSGEPCNAQTPYSHNFLTRDGSTPAGIAGVGKQQVEKYETVKFLNGFASSGKKTDKGFEIMMETGETFQALKLIFATGIKDIMPPIEGFSECWGISAIHCPYCHGYEVRSSRTGILGNGDPAFELAKMISNWTPDLTLYTNGVSAITAGQDAILKRRNISVVEKQISKLEHLGGHIRHIVFTDGTRSSLSTLYAPRPFIQHCTIPESLGCVMTQDGYIKTDPFQQTSIEGIYASGDNASRARTLANAVAMGTAAGMAASKKLILEQF</sequence>
<organism evidence="4 5">
    <name type="scientific">Flavobacterium johnsoniae</name>
    <name type="common">Cytophaga johnsonae</name>
    <dbReference type="NCBI Taxonomy" id="986"/>
    <lineage>
        <taxon>Bacteria</taxon>
        <taxon>Pseudomonadati</taxon>
        <taxon>Bacteroidota</taxon>
        <taxon>Flavobacteriia</taxon>
        <taxon>Flavobacteriales</taxon>
        <taxon>Flavobacteriaceae</taxon>
        <taxon>Flavobacterium</taxon>
    </lineage>
</organism>
<dbReference type="GO" id="GO:0016491">
    <property type="term" value="F:oxidoreductase activity"/>
    <property type="evidence" value="ECO:0007669"/>
    <property type="project" value="UniProtKB-KW"/>
</dbReference>
<gene>
    <name evidence="4" type="ORF">BKM63_17045</name>
</gene>
<keyword evidence="2" id="KW-0560">Oxidoreductase</keyword>
<accession>A0A1J7BQI5</accession>
<dbReference type="OrthoDB" id="9806179at2"/>
<dbReference type="SUPFAM" id="SSF51905">
    <property type="entry name" value="FAD/NAD(P)-binding domain"/>
    <property type="match status" value="1"/>
</dbReference>
<dbReference type="PANTHER" id="PTHR48105">
    <property type="entry name" value="THIOREDOXIN REDUCTASE 1-RELATED-RELATED"/>
    <property type="match status" value="1"/>
</dbReference>
<dbReference type="Pfam" id="PF07992">
    <property type="entry name" value="Pyr_redox_2"/>
    <property type="match status" value="1"/>
</dbReference>